<dbReference type="Gene3D" id="3.40.50.2300">
    <property type="match status" value="1"/>
</dbReference>
<dbReference type="PROSITE" id="PS50110">
    <property type="entry name" value="RESPONSE_REGULATORY"/>
    <property type="match status" value="1"/>
</dbReference>
<evidence type="ECO:0000256" key="9">
    <source>
        <dbReference type="PROSITE-ProRule" id="PRU01091"/>
    </source>
</evidence>
<dbReference type="Gene3D" id="6.10.250.690">
    <property type="match status" value="1"/>
</dbReference>
<name>A0A7R7EJQ4_9FIRM</name>
<gene>
    <name evidence="12" type="ORF">bsdtb5_12400</name>
</gene>
<feature type="DNA-binding region" description="OmpR/PhoB-type" evidence="9">
    <location>
        <begin position="128"/>
        <end position="231"/>
    </location>
</feature>
<dbReference type="SUPFAM" id="SSF46894">
    <property type="entry name" value="C-terminal effector domain of the bipartite response regulators"/>
    <property type="match status" value="1"/>
</dbReference>
<evidence type="ECO:0000256" key="1">
    <source>
        <dbReference type="ARBA" id="ARBA00018672"/>
    </source>
</evidence>
<organism evidence="12 13">
    <name type="scientific">Anaeromicropila herbilytica</name>
    <dbReference type="NCBI Taxonomy" id="2785025"/>
    <lineage>
        <taxon>Bacteria</taxon>
        <taxon>Bacillati</taxon>
        <taxon>Bacillota</taxon>
        <taxon>Clostridia</taxon>
        <taxon>Lachnospirales</taxon>
        <taxon>Lachnospiraceae</taxon>
        <taxon>Anaeromicropila</taxon>
    </lineage>
</organism>
<dbReference type="InterPro" id="IPR011006">
    <property type="entry name" value="CheY-like_superfamily"/>
</dbReference>
<evidence type="ECO:0000313" key="12">
    <source>
        <dbReference type="EMBL" id="BCN29945.1"/>
    </source>
</evidence>
<keyword evidence="13" id="KW-1185">Reference proteome</keyword>
<evidence type="ECO:0000256" key="3">
    <source>
        <dbReference type="ARBA" id="ARBA00023012"/>
    </source>
</evidence>
<dbReference type="GO" id="GO:0000156">
    <property type="term" value="F:phosphorelay response regulator activity"/>
    <property type="evidence" value="ECO:0007669"/>
    <property type="project" value="TreeGrafter"/>
</dbReference>
<dbReference type="FunFam" id="1.10.10.10:FF:000018">
    <property type="entry name" value="DNA-binding response regulator ResD"/>
    <property type="match status" value="1"/>
</dbReference>
<dbReference type="GO" id="GO:0005829">
    <property type="term" value="C:cytosol"/>
    <property type="evidence" value="ECO:0007669"/>
    <property type="project" value="TreeGrafter"/>
</dbReference>
<keyword evidence="4" id="KW-0805">Transcription regulation</keyword>
<feature type="modified residue" description="4-aspartylphosphate" evidence="8">
    <location>
        <position position="54"/>
    </location>
</feature>
<dbReference type="GO" id="GO:0032993">
    <property type="term" value="C:protein-DNA complex"/>
    <property type="evidence" value="ECO:0007669"/>
    <property type="project" value="TreeGrafter"/>
</dbReference>
<evidence type="ECO:0000259" key="11">
    <source>
        <dbReference type="PROSITE" id="PS51755"/>
    </source>
</evidence>
<dbReference type="GO" id="GO:0006355">
    <property type="term" value="P:regulation of DNA-templated transcription"/>
    <property type="evidence" value="ECO:0007669"/>
    <property type="project" value="InterPro"/>
</dbReference>
<dbReference type="InterPro" id="IPR039420">
    <property type="entry name" value="WalR-like"/>
</dbReference>
<proteinExistence type="predicted"/>
<dbReference type="PROSITE" id="PS51755">
    <property type="entry name" value="OMPR_PHOB"/>
    <property type="match status" value="1"/>
</dbReference>
<dbReference type="EMBL" id="AP024169">
    <property type="protein sequence ID" value="BCN29945.1"/>
    <property type="molecule type" value="Genomic_DNA"/>
</dbReference>
<dbReference type="Pfam" id="PF00486">
    <property type="entry name" value="Trans_reg_C"/>
    <property type="match status" value="1"/>
</dbReference>
<evidence type="ECO:0000313" key="13">
    <source>
        <dbReference type="Proteomes" id="UP000595897"/>
    </source>
</evidence>
<dbReference type="SMART" id="SM00862">
    <property type="entry name" value="Trans_reg_C"/>
    <property type="match status" value="1"/>
</dbReference>
<dbReference type="GO" id="GO:0000976">
    <property type="term" value="F:transcription cis-regulatory region binding"/>
    <property type="evidence" value="ECO:0007669"/>
    <property type="project" value="TreeGrafter"/>
</dbReference>
<evidence type="ECO:0000256" key="8">
    <source>
        <dbReference type="PROSITE-ProRule" id="PRU00169"/>
    </source>
</evidence>
<dbReference type="CDD" id="cd17574">
    <property type="entry name" value="REC_OmpR"/>
    <property type="match status" value="1"/>
</dbReference>
<accession>A0A7R7EJQ4</accession>
<evidence type="ECO:0000259" key="10">
    <source>
        <dbReference type="PROSITE" id="PS50110"/>
    </source>
</evidence>
<evidence type="ECO:0000256" key="2">
    <source>
        <dbReference type="ARBA" id="ARBA00022553"/>
    </source>
</evidence>
<reference evidence="12 13" key="1">
    <citation type="submission" date="2020-11" db="EMBL/GenBank/DDBJ databases">
        <title>Draft genome sequencing of a Lachnospiraceae strain isolated from anoxic soil subjected to BSD treatment.</title>
        <authorList>
            <person name="Uek A."/>
            <person name="Tonouchi A."/>
        </authorList>
    </citation>
    <scope>NUCLEOTIDE SEQUENCE [LARGE SCALE GENOMIC DNA]</scope>
    <source>
        <strain evidence="12 13">TB5</strain>
    </source>
</reference>
<evidence type="ECO:0000256" key="5">
    <source>
        <dbReference type="ARBA" id="ARBA00023125"/>
    </source>
</evidence>
<feature type="domain" description="OmpR/PhoB-type" evidence="11">
    <location>
        <begin position="128"/>
        <end position="231"/>
    </location>
</feature>
<keyword evidence="6" id="KW-0804">Transcription</keyword>
<dbReference type="KEGG" id="ahb:bsdtb5_12400"/>
<evidence type="ECO:0000256" key="6">
    <source>
        <dbReference type="ARBA" id="ARBA00023163"/>
    </source>
</evidence>
<dbReference type="SMART" id="SM00448">
    <property type="entry name" value="REC"/>
    <property type="match status" value="1"/>
</dbReference>
<dbReference type="InterPro" id="IPR001867">
    <property type="entry name" value="OmpR/PhoB-type_DNA-bd"/>
</dbReference>
<feature type="domain" description="Response regulatory" evidence="10">
    <location>
        <begin position="5"/>
        <end position="118"/>
    </location>
</feature>
<evidence type="ECO:0000256" key="4">
    <source>
        <dbReference type="ARBA" id="ARBA00023015"/>
    </source>
</evidence>
<dbReference type="InterPro" id="IPR001789">
    <property type="entry name" value="Sig_transdc_resp-reg_receiver"/>
</dbReference>
<keyword evidence="3" id="KW-0902">Two-component regulatory system</keyword>
<dbReference type="PANTHER" id="PTHR48111">
    <property type="entry name" value="REGULATOR OF RPOS"/>
    <property type="match status" value="1"/>
</dbReference>
<dbReference type="SUPFAM" id="SSF52172">
    <property type="entry name" value="CheY-like"/>
    <property type="match status" value="1"/>
</dbReference>
<dbReference type="InterPro" id="IPR036388">
    <property type="entry name" value="WH-like_DNA-bd_sf"/>
</dbReference>
<dbReference type="InterPro" id="IPR016032">
    <property type="entry name" value="Sig_transdc_resp-reg_C-effctor"/>
</dbReference>
<dbReference type="AlphaFoldDB" id="A0A7R7EJQ4"/>
<protein>
    <recommendedName>
        <fullName evidence="1">Stage 0 sporulation protein A homolog</fullName>
    </recommendedName>
</protein>
<sequence length="233" mass="27038">MAKKDILIIDDDNDLASITQDMLEDYGYTVDRATSISDAYDHITKNTYKLILLDINLPEGTGFEFCTELRKYSTVPIIFISARTSESDRITGLEIGADDYLSKPYSLQELLSRVKANIRRAYGFEKEQECITVVNITIDRTKRKVYRLQQEIQEEIKLSLKEYDLLLYLIENKNKVLKKEKILSDVWGTYAEVELSTVAVHIRWLREKIEEDPAKPKIIKTVWGVGYLLEDKE</sequence>
<dbReference type="RefSeq" id="WP_271715199.1">
    <property type="nucleotide sequence ID" value="NZ_AP024169.1"/>
</dbReference>
<dbReference type="Pfam" id="PF00072">
    <property type="entry name" value="Response_reg"/>
    <property type="match status" value="1"/>
</dbReference>
<keyword evidence="5 9" id="KW-0238">DNA-binding</keyword>
<comment type="function">
    <text evidence="7">May play the central regulatory role in sporulation. It may be an element of the effector pathway responsible for the activation of sporulation genes in response to nutritional stress. Spo0A may act in concert with spo0H (a sigma factor) to control the expression of some genes that are critical to the sporulation process.</text>
</comment>
<keyword evidence="2 8" id="KW-0597">Phosphoprotein</keyword>
<dbReference type="Gene3D" id="1.10.10.10">
    <property type="entry name" value="Winged helix-like DNA-binding domain superfamily/Winged helix DNA-binding domain"/>
    <property type="match status" value="1"/>
</dbReference>
<dbReference type="PANTHER" id="PTHR48111:SF40">
    <property type="entry name" value="PHOSPHATE REGULON TRANSCRIPTIONAL REGULATORY PROTEIN PHOB"/>
    <property type="match status" value="1"/>
</dbReference>
<evidence type="ECO:0000256" key="7">
    <source>
        <dbReference type="ARBA" id="ARBA00024867"/>
    </source>
</evidence>
<dbReference type="CDD" id="cd00383">
    <property type="entry name" value="trans_reg_C"/>
    <property type="match status" value="1"/>
</dbReference>
<dbReference type="Proteomes" id="UP000595897">
    <property type="component" value="Chromosome"/>
</dbReference>